<comment type="caution">
    <text evidence="1">The sequence shown here is derived from an EMBL/GenBank/DDBJ whole genome shotgun (WGS) entry which is preliminary data.</text>
</comment>
<accession>A0A3E3I718</accession>
<gene>
    <name evidence="1" type="ORF">DXC51_09800</name>
</gene>
<keyword evidence="2" id="KW-1185">Reference proteome</keyword>
<dbReference type="Proteomes" id="UP000260812">
    <property type="component" value="Unassembled WGS sequence"/>
</dbReference>
<proteinExistence type="predicted"/>
<sequence length="100" mass="10878">MGRLRTSTDLLSGNGTHSACCQPESKTRCKQRGIKLVALQSSGVFDPRGSRQISMQAWLLGSLLAGIKKRAESSIFHLFSALPHGRCSILFPLSAFFSPQ</sequence>
<dbReference type="AlphaFoldDB" id="A0A3E3I718"/>
<evidence type="ECO:0000313" key="2">
    <source>
        <dbReference type="Proteomes" id="UP000260812"/>
    </source>
</evidence>
<reference evidence="1 2" key="1">
    <citation type="submission" date="2018-08" db="EMBL/GenBank/DDBJ databases">
        <title>A genome reference for cultivated species of the human gut microbiota.</title>
        <authorList>
            <person name="Zou Y."/>
            <person name="Xue W."/>
            <person name="Luo G."/>
        </authorList>
    </citation>
    <scope>NUCLEOTIDE SEQUENCE [LARGE SCALE GENOMIC DNA]</scope>
    <source>
        <strain evidence="1 2">TF05-5AC</strain>
    </source>
</reference>
<organism evidence="1 2">
    <name type="scientific">Eisenbergiella massiliensis</name>
    <dbReference type="NCBI Taxonomy" id="1720294"/>
    <lineage>
        <taxon>Bacteria</taxon>
        <taxon>Bacillati</taxon>
        <taxon>Bacillota</taxon>
        <taxon>Clostridia</taxon>
        <taxon>Lachnospirales</taxon>
        <taxon>Lachnospiraceae</taxon>
        <taxon>Eisenbergiella</taxon>
    </lineage>
</organism>
<evidence type="ECO:0000313" key="1">
    <source>
        <dbReference type="EMBL" id="RGE61827.1"/>
    </source>
</evidence>
<dbReference type="EMBL" id="QVLV01000005">
    <property type="protein sequence ID" value="RGE61827.1"/>
    <property type="molecule type" value="Genomic_DNA"/>
</dbReference>
<name>A0A3E3I718_9FIRM</name>
<protein>
    <submittedName>
        <fullName evidence="1">Uncharacterized protein</fullName>
    </submittedName>
</protein>